<dbReference type="Proteomes" id="UP001497480">
    <property type="component" value="Unassembled WGS sequence"/>
</dbReference>
<reference evidence="3 4" key="1">
    <citation type="submission" date="2024-03" db="EMBL/GenBank/DDBJ databases">
        <authorList>
            <person name="Martinez-Hernandez J."/>
        </authorList>
    </citation>
    <scope>NUCLEOTIDE SEQUENCE [LARGE SCALE GENOMIC DNA]</scope>
</reference>
<evidence type="ECO:0000313" key="3">
    <source>
        <dbReference type="EMBL" id="CAL0318669.1"/>
    </source>
</evidence>
<evidence type="ECO:0000313" key="4">
    <source>
        <dbReference type="Proteomes" id="UP001497480"/>
    </source>
</evidence>
<comment type="caution">
    <text evidence="3">The sequence shown here is derived from an EMBL/GenBank/DDBJ whole genome shotgun (WGS) entry which is preliminary data.</text>
</comment>
<sequence>MIQTMSTPNEWFQFYNQNFSTPPSISDSTTTTTITTTTIPITTTATTMPTSPPLPPPSTHLSPEGRVSKPRRRSRASRKTPTTLLDTDTTNFRAMVQQFTGGPSALPFAPTALSPSSGFPNLMGLGFGSRPLIPPMNPTTLMISPPSYNLHQQPQHQQLYQNQNQQQFMFSGTTQGGDNTFFQRLSNNPRPPSNIVTDPDVGLMNNDEHGRGGIFPSTTSS</sequence>
<evidence type="ECO:0000256" key="1">
    <source>
        <dbReference type="SAM" id="MobiDB-lite"/>
    </source>
</evidence>
<proteinExistence type="predicted"/>
<dbReference type="AlphaFoldDB" id="A0AAV1XBX4"/>
<dbReference type="PANTHER" id="PTHR33179">
    <property type="entry name" value="VQ MOTIF-CONTAINING PROTEIN"/>
    <property type="match status" value="1"/>
</dbReference>
<keyword evidence="4" id="KW-1185">Reference proteome</keyword>
<gene>
    <name evidence="3" type="ORF">LLUT_LOCUS19729</name>
</gene>
<feature type="compositionally biased region" description="Low complexity" evidence="1">
    <location>
        <begin position="39"/>
        <end position="49"/>
    </location>
</feature>
<evidence type="ECO:0000259" key="2">
    <source>
        <dbReference type="Pfam" id="PF05678"/>
    </source>
</evidence>
<dbReference type="PANTHER" id="PTHR33179:SF29">
    <property type="entry name" value="OS06G0666400 PROTEIN"/>
    <property type="match status" value="1"/>
</dbReference>
<name>A0AAV1XBX4_LUPLU</name>
<dbReference type="InterPro" id="IPR039609">
    <property type="entry name" value="VQ_15/22"/>
</dbReference>
<protein>
    <recommendedName>
        <fullName evidence="2">VQ domain-containing protein</fullName>
    </recommendedName>
</protein>
<feature type="region of interest" description="Disordered" evidence="1">
    <location>
        <begin position="39"/>
        <end position="82"/>
    </location>
</feature>
<dbReference type="EMBL" id="CAXHTB010000013">
    <property type="protein sequence ID" value="CAL0318669.1"/>
    <property type="molecule type" value="Genomic_DNA"/>
</dbReference>
<feature type="domain" description="VQ" evidence="2">
    <location>
        <begin position="81"/>
        <end position="105"/>
    </location>
</feature>
<dbReference type="InterPro" id="IPR008889">
    <property type="entry name" value="VQ"/>
</dbReference>
<accession>A0AAV1XBX4</accession>
<organism evidence="3 4">
    <name type="scientific">Lupinus luteus</name>
    <name type="common">European yellow lupine</name>
    <dbReference type="NCBI Taxonomy" id="3873"/>
    <lineage>
        <taxon>Eukaryota</taxon>
        <taxon>Viridiplantae</taxon>
        <taxon>Streptophyta</taxon>
        <taxon>Embryophyta</taxon>
        <taxon>Tracheophyta</taxon>
        <taxon>Spermatophyta</taxon>
        <taxon>Magnoliopsida</taxon>
        <taxon>eudicotyledons</taxon>
        <taxon>Gunneridae</taxon>
        <taxon>Pentapetalae</taxon>
        <taxon>rosids</taxon>
        <taxon>fabids</taxon>
        <taxon>Fabales</taxon>
        <taxon>Fabaceae</taxon>
        <taxon>Papilionoideae</taxon>
        <taxon>50 kb inversion clade</taxon>
        <taxon>genistoids sensu lato</taxon>
        <taxon>core genistoids</taxon>
        <taxon>Genisteae</taxon>
        <taxon>Lupinus</taxon>
    </lineage>
</organism>
<feature type="compositionally biased region" description="Basic residues" evidence="1">
    <location>
        <begin position="68"/>
        <end position="78"/>
    </location>
</feature>
<dbReference type="Pfam" id="PF05678">
    <property type="entry name" value="VQ"/>
    <property type="match status" value="1"/>
</dbReference>